<evidence type="ECO:0000313" key="1">
    <source>
        <dbReference type="EMBL" id="QNB05299.1"/>
    </source>
</evidence>
<reference evidence="1" key="1">
    <citation type="submission" date="2020-08" db="EMBL/GenBank/DDBJ databases">
        <authorList>
            <person name="Hu Y."/>
            <person name="Nguyen S.V."/>
            <person name="Li F."/>
            <person name="Fanning S."/>
        </authorList>
    </citation>
    <scope>NUCLEOTIDE SEQUENCE</scope>
    <source>
        <strain evidence="2">CFSA1007</strain>
        <strain evidence="1">CFSA300</strain>
    </source>
</reference>
<gene>
    <name evidence="1" type="ORF">ECB86_25535</name>
    <name evidence="2" type="ORF">ECB87_25340</name>
</gene>
<sequence>MKDKSISKTIPIAAKVSQDHIDALDKLVADGKAKTRSAAIQYLISQHIILGGK</sequence>
<accession>A0A7G6AQL5</accession>
<organism evidence="1">
    <name type="scientific">Salmonella enterica I</name>
    <dbReference type="NCBI Taxonomy" id="59201"/>
    <lineage>
        <taxon>Bacteria</taxon>
        <taxon>Pseudomonadati</taxon>
        <taxon>Pseudomonadota</taxon>
        <taxon>Gammaproteobacteria</taxon>
        <taxon>Enterobacterales</taxon>
        <taxon>Enterobacteriaceae</taxon>
        <taxon>Salmonella</taxon>
    </lineage>
</organism>
<evidence type="ECO:0000313" key="2">
    <source>
        <dbReference type="EMBL" id="QNB17727.1"/>
    </source>
</evidence>
<dbReference type="RefSeq" id="WP_165488520.1">
    <property type="nucleotide sequence ID" value="NZ_CP033384.2"/>
</dbReference>
<protein>
    <recommendedName>
        <fullName evidence="3">Ribbon-helix-helix protein, CopG family</fullName>
    </recommendedName>
</protein>
<proteinExistence type="predicted"/>
<dbReference type="AlphaFoldDB" id="A0A7G6AQL5"/>
<dbReference type="EMBL" id="CP033384">
    <property type="protein sequence ID" value="QNB05299.1"/>
    <property type="molecule type" value="Genomic_DNA"/>
</dbReference>
<name>A0A7G6AQL5_SALET</name>
<evidence type="ECO:0008006" key="3">
    <source>
        <dbReference type="Google" id="ProtNLM"/>
    </source>
</evidence>
<dbReference type="EMBL" id="CP033387">
    <property type="protein sequence ID" value="QNB17727.1"/>
    <property type="molecule type" value="Genomic_DNA"/>
</dbReference>